<feature type="transmembrane region" description="Helical" evidence="5">
    <location>
        <begin position="159"/>
        <end position="179"/>
    </location>
</feature>
<feature type="transmembrane region" description="Helical" evidence="5">
    <location>
        <begin position="416"/>
        <end position="435"/>
    </location>
</feature>
<reference evidence="8" key="3">
    <citation type="submission" date="2022-06" db="UniProtKB">
        <authorList>
            <consortium name="EnsemblMetazoa"/>
        </authorList>
    </citation>
    <scope>IDENTIFICATION</scope>
</reference>
<accession>A0A834RIF4</accession>
<reference evidence="9" key="1">
    <citation type="journal article" date="2020" name="PLoS Negl. Trop. Dis.">
        <title>High-quality nuclear genome for Sarcoptes scabiei-A critical resource for a neglected parasite.</title>
        <authorList>
            <person name="Korhonen P.K."/>
            <person name="Gasser R.B."/>
            <person name="Ma G."/>
            <person name="Wang T."/>
            <person name="Stroehlein A.J."/>
            <person name="Young N.D."/>
            <person name="Ang C.S."/>
            <person name="Fernando D.D."/>
            <person name="Lu H.C."/>
            <person name="Taylor S."/>
            <person name="Reynolds S.L."/>
            <person name="Mofiz E."/>
            <person name="Najaraj S.H."/>
            <person name="Gowda H."/>
            <person name="Madugundu A."/>
            <person name="Renuse S."/>
            <person name="Holt D."/>
            <person name="Pandey A."/>
            <person name="Papenfuss A.T."/>
            <person name="Fischer K."/>
        </authorList>
    </citation>
    <scope>NUCLEOTIDE SEQUENCE [LARGE SCALE GENOMIC DNA]</scope>
</reference>
<dbReference type="Pfam" id="PF00083">
    <property type="entry name" value="Sugar_tr"/>
    <property type="match status" value="2"/>
</dbReference>
<dbReference type="EMBL" id="WVUK01000002">
    <property type="protein sequence ID" value="KAF7496686.1"/>
    <property type="molecule type" value="Genomic_DNA"/>
</dbReference>
<organism evidence="7">
    <name type="scientific">Sarcoptes scabiei</name>
    <name type="common">Itch mite</name>
    <name type="synonym">Acarus scabiei</name>
    <dbReference type="NCBI Taxonomy" id="52283"/>
    <lineage>
        <taxon>Eukaryota</taxon>
        <taxon>Metazoa</taxon>
        <taxon>Ecdysozoa</taxon>
        <taxon>Arthropoda</taxon>
        <taxon>Chelicerata</taxon>
        <taxon>Arachnida</taxon>
        <taxon>Acari</taxon>
        <taxon>Acariformes</taxon>
        <taxon>Sarcoptiformes</taxon>
        <taxon>Astigmata</taxon>
        <taxon>Psoroptidia</taxon>
        <taxon>Sarcoptoidea</taxon>
        <taxon>Sarcoptidae</taxon>
        <taxon>Sarcoptinae</taxon>
        <taxon>Sarcoptes</taxon>
    </lineage>
</organism>
<keyword evidence="3 5" id="KW-1133">Transmembrane helix</keyword>
<evidence type="ECO:0000256" key="1">
    <source>
        <dbReference type="ARBA" id="ARBA00004141"/>
    </source>
</evidence>
<evidence type="ECO:0000256" key="4">
    <source>
        <dbReference type="ARBA" id="ARBA00023136"/>
    </source>
</evidence>
<evidence type="ECO:0000256" key="5">
    <source>
        <dbReference type="SAM" id="Phobius"/>
    </source>
</evidence>
<dbReference type="EnsemblMetazoa" id="SSS_4491s_mrna">
    <property type="protein sequence ID" value="KAF7496686.1"/>
    <property type="gene ID" value="SSS_4491"/>
</dbReference>
<protein>
    <submittedName>
        <fullName evidence="7">Organic cation transporter 1</fullName>
    </submittedName>
</protein>
<feature type="transmembrane region" description="Helical" evidence="5">
    <location>
        <begin position="248"/>
        <end position="268"/>
    </location>
</feature>
<feature type="transmembrane region" description="Helical" evidence="5">
    <location>
        <begin position="447"/>
        <end position="468"/>
    </location>
</feature>
<feature type="transmembrane region" description="Helical" evidence="5">
    <location>
        <begin position="563"/>
        <end position="584"/>
    </location>
</feature>
<keyword evidence="2 5" id="KW-0812">Transmembrane</keyword>
<name>A0A834RIF4_SARSC</name>
<evidence type="ECO:0000313" key="9">
    <source>
        <dbReference type="Proteomes" id="UP000070412"/>
    </source>
</evidence>
<feature type="transmembrane region" description="Helical" evidence="5">
    <location>
        <begin position="274"/>
        <end position="295"/>
    </location>
</feature>
<feature type="transmembrane region" description="Helical" evidence="5">
    <location>
        <begin position="475"/>
        <end position="493"/>
    </location>
</feature>
<dbReference type="AlphaFoldDB" id="A0A834RIF4"/>
<feature type="transmembrane region" description="Helical" evidence="5">
    <location>
        <begin position="214"/>
        <end position="236"/>
    </location>
</feature>
<feature type="transmembrane region" description="Helical" evidence="5">
    <location>
        <begin position="505"/>
        <end position="525"/>
    </location>
</feature>
<feature type="transmembrane region" description="Helical" evidence="5">
    <location>
        <begin position="191"/>
        <end position="208"/>
    </location>
</feature>
<evidence type="ECO:0000256" key="3">
    <source>
        <dbReference type="ARBA" id="ARBA00022989"/>
    </source>
</evidence>
<dbReference type="Gene3D" id="1.20.1250.20">
    <property type="entry name" value="MFS general substrate transporter like domains"/>
    <property type="match status" value="1"/>
</dbReference>
<dbReference type="GO" id="GO:0022857">
    <property type="term" value="F:transmembrane transporter activity"/>
    <property type="evidence" value="ECO:0007669"/>
    <property type="project" value="InterPro"/>
</dbReference>
<comment type="subcellular location">
    <subcellularLocation>
        <location evidence="1">Membrane</location>
        <topology evidence="1">Multi-pass membrane protein</topology>
    </subcellularLocation>
</comment>
<gene>
    <name evidence="7" type="ORF">SSS_4491</name>
</gene>
<evidence type="ECO:0000259" key="6">
    <source>
        <dbReference type="PROSITE" id="PS50850"/>
    </source>
</evidence>
<dbReference type="Proteomes" id="UP000070412">
    <property type="component" value="Unassembled WGS sequence"/>
</dbReference>
<evidence type="ECO:0000313" key="8">
    <source>
        <dbReference type="EnsemblMetazoa" id="KAF7496686.1"/>
    </source>
</evidence>
<keyword evidence="9" id="KW-1185">Reference proteome</keyword>
<sequence length="624" mass="71295">MVHFENILEEVGDENRFQIYLILLLLIPTSSFNVYFDGLFLLSTPDHWCRVPEIGHLPNDLQQTLIRPIEFDVMGEAKPSQCEHYGFDFRQLLNDSILMQSILERLRNFSMNSNLIEQHQNDSLASLPRIKCSKGYDHDRTVFTETASTWFELYCERDYLKNMILFCNAIGLVLITPILSHLSDSSGRRKAFLITLFVAQLSCFVPIVSKNFHLFIVTRILAGGVLNVYYQLPFVIVQELVSPKFRTIASFLSAIFFSLGSCSLTFVLRLANDWVTLTWIILLFNLSFIVAFKMIPESPSWLISKHRYDEAFEQMARICRCNKRPIPNDLMTKIMRMNDSSNRKPKKILGTDELIEMKICKAVSDDDSMNSMHCSRNDRTNCTETNTDLKSNTDGVSGNDDTFWDLVVHPHLRWKTFIITVVYSACIIGYGGLVVNTINLDAETQLFSFLLLSFVEIPSLFVGWRLIVSPLGRRWTTVFSLGICGLTLITPALFNPNGTREFFQIFSLIGKFFISITFMVIYQFASEIFPTTLRNQGIGLTTSIAAIGSVLPPYIAYLDKYGSWIPMLIIGLICLFSSIIASFAPETLHKRLPQTILESQRIFSRQNYFSLAKSSTQKQSIEKK</sequence>
<keyword evidence="4 5" id="KW-0472">Membrane</keyword>
<dbReference type="InterPro" id="IPR036259">
    <property type="entry name" value="MFS_trans_sf"/>
</dbReference>
<dbReference type="InterPro" id="IPR020846">
    <property type="entry name" value="MFS_dom"/>
</dbReference>
<proteinExistence type="predicted"/>
<evidence type="ECO:0000256" key="2">
    <source>
        <dbReference type="ARBA" id="ARBA00022692"/>
    </source>
</evidence>
<evidence type="ECO:0000313" key="7">
    <source>
        <dbReference type="EMBL" id="KAF7496686.1"/>
    </source>
</evidence>
<dbReference type="OrthoDB" id="2544694at2759"/>
<dbReference type="InterPro" id="IPR005828">
    <property type="entry name" value="MFS_sugar_transport-like"/>
</dbReference>
<feature type="transmembrane region" description="Helical" evidence="5">
    <location>
        <begin position="17"/>
        <end position="36"/>
    </location>
</feature>
<dbReference type="PANTHER" id="PTHR24064">
    <property type="entry name" value="SOLUTE CARRIER FAMILY 22 MEMBER"/>
    <property type="match status" value="1"/>
</dbReference>
<dbReference type="GO" id="GO:0016020">
    <property type="term" value="C:membrane"/>
    <property type="evidence" value="ECO:0007669"/>
    <property type="project" value="UniProtKB-SubCell"/>
</dbReference>
<reference evidence="7" key="2">
    <citation type="submission" date="2020-01" db="EMBL/GenBank/DDBJ databases">
        <authorList>
            <person name="Korhonen P.K.K."/>
            <person name="Guangxu M.G."/>
            <person name="Wang T.W."/>
            <person name="Stroehlein A.J.S."/>
            <person name="Young N.D."/>
            <person name="Ang C.-S.A."/>
            <person name="Fernando D.W.F."/>
            <person name="Lu H.L."/>
            <person name="Taylor S.T."/>
            <person name="Ehtesham M.E.M."/>
            <person name="Najaraj S.H.N."/>
            <person name="Harsha G.H.G."/>
            <person name="Madugundu A.M."/>
            <person name="Renuse S.R."/>
            <person name="Holt D.H."/>
            <person name="Pandey A.P."/>
            <person name="Papenfuss A.P."/>
            <person name="Gasser R.B.G."/>
            <person name="Fischer K.F."/>
        </authorList>
    </citation>
    <scope>NUCLEOTIDE SEQUENCE</scope>
    <source>
        <strain evidence="7">SSS_KF_BRIS2020</strain>
    </source>
</reference>
<dbReference type="SUPFAM" id="SSF103473">
    <property type="entry name" value="MFS general substrate transporter"/>
    <property type="match status" value="1"/>
</dbReference>
<feature type="domain" description="Major facilitator superfamily (MFS) profile" evidence="6">
    <location>
        <begin position="96"/>
        <end position="589"/>
    </location>
</feature>
<dbReference type="PROSITE" id="PS50850">
    <property type="entry name" value="MFS"/>
    <property type="match status" value="1"/>
</dbReference>